<dbReference type="HOGENOM" id="CLU_2161120_0_0_1"/>
<dbReference type="InParanoid" id="B7PNC2"/>
<dbReference type="VEuPathDB" id="VectorBase:ISCW019015"/>
<dbReference type="EMBL" id="DS752087">
    <property type="protein sequence ID" value="EEC08109.1"/>
    <property type="molecule type" value="Genomic_DNA"/>
</dbReference>
<reference evidence="3" key="2">
    <citation type="submission" date="2020-05" db="UniProtKB">
        <authorList>
            <consortium name="EnsemblMetazoa"/>
        </authorList>
    </citation>
    <scope>IDENTIFICATION</scope>
    <source>
        <strain evidence="3">wikel</strain>
    </source>
</reference>
<dbReference type="AlphaFoldDB" id="B7PNC2"/>
<keyword evidence="4" id="KW-1185">Reference proteome</keyword>
<evidence type="ECO:0000313" key="2">
    <source>
        <dbReference type="EMBL" id="EEC08109.1"/>
    </source>
</evidence>
<gene>
    <name evidence="2" type="ORF">IscW_ISCW019015</name>
</gene>
<evidence type="ECO:0000256" key="1">
    <source>
        <dbReference type="SAM" id="MobiDB-lite"/>
    </source>
</evidence>
<feature type="compositionally biased region" description="Low complexity" evidence="1">
    <location>
        <begin position="17"/>
        <end position="29"/>
    </location>
</feature>
<accession>B7PNC2</accession>
<name>B7PNC2_IXOSC</name>
<evidence type="ECO:0000313" key="4">
    <source>
        <dbReference type="Proteomes" id="UP000001555"/>
    </source>
</evidence>
<proteinExistence type="predicted"/>
<sequence length="111" mass="11726">MRRCGCSLRPWPRCAPRTAAGTALASSGLSRREGGAGDEGGLERLPQPAREWASPGSGAPVHRKRDPGAPPLFKGTSSEGNLEPGRDPPRAPAVDADSRFRSMYAPTEANF</sequence>
<reference evidence="2 4" key="1">
    <citation type="submission" date="2008-03" db="EMBL/GenBank/DDBJ databases">
        <title>Annotation of Ixodes scapularis.</title>
        <authorList>
            <consortium name="Ixodes scapularis Genome Project Consortium"/>
            <person name="Caler E."/>
            <person name="Hannick L.I."/>
            <person name="Bidwell S."/>
            <person name="Joardar V."/>
            <person name="Thiagarajan M."/>
            <person name="Amedeo P."/>
            <person name="Galinsky K.J."/>
            <person name="Schobel S."/>
            <person name="Inman J."/>
            <person name="Hostetler J."/>
            <person name="Miller J."/>
            <person name="Hammond M."/>
            <person name="Megy K."/>
            <person name="Lawson D."/>
            <person name="Kodira C."/>
            <person name="Sutton G."/>
            <person name="Meyer J."/>
            <person name="Hill C.A."/>
            <person name="Birren B."/>
            <person name="Nene V."/>
            <person name="Collins F."/>
            <person name="Alarcon-Chaidez F."/>
            <person name="Wikel S."/>
            <person name="Strausberg R."/>
        </authorList>
    </citation>
    <scope>NUCLEOTIDE SEQUENCE [LARGE SCALE GENOMIC DNA]</scope>
    <source>
        <strain evidence="4">Wikel</strain>
        <strain evidence="2">Wikel colony</strain>
    </source>
</reference>
<dbReference type="EMBL" id="ABJB010630919">
    <property type="status" value="NOT_ANNOTATED_CDS"/>
    <property type="molecule type" value="Genomic_DNA"/>
</dbReference>
<dbReference type="PaxDb" id="6945-B7PNC2"/>
<organism>
    <name type="scientific">Ixodes scapularis</name>
    <name type="common">Black-legged tick</name>
    <name type="synonym">Deer tick</name>
    <dbReference type="NCBI Taxonomy" id="6945"/>
    <lineage>
        <taxon>Eukaryota</taxon>
        <taxon>Metazoa</taxon>
        <taxon>Ecdysozoa</taxon>
        <taxon>Arthropoda</taxon>
        <taxon>Chelicerata</taxon>
        <taxon>Arachnida</taxon>
        <taxon>Acari</taxon>
        <taxon>Parasitiformes</taxon>
        <taxon>Ixodida</taxon>
        <taxon>Ixodoidea</taxon>
        <taxon>Ixodidae</taxon>
        <taxon>Ixodinae</taxon>
        <taxon>Ixodes</taxon>
    </lineage>
</organism>
<feature type="region of interest" description="Disordered" evidence="1">
    <location>
        <begin position="17"/>
        <end position="111"/>
    </location>
</feature>
<dbReference type="EnsemblMetazoa" id="ISCW019015-RA">
    <property type="protein sequence ID" value="ISCW019015-PA"/>
    <property type="gene ID" value="ISCW019015"/>
</dbReference>
<evidence type="ECO:0000313" key="3">
    <source>
        <dbReference type="EnsemblMetazoa" id="ISCW019015-PA"/>
    </source>
</evidence>
<dbReference type="VEuPathDB" id="VectorBase:ISCI019015"/>
<dbReference type="Proteomes" id="UP000001555">
    <property type="component" value="Unassembled WGS sequence"/>
</dbReference>
<protein>
    <submittedName>
        <fullName evidence="2 3">Uncharacterized protein</fullName>
    </submittedName>
</protein>